<dbReference type="InterPro" id="IPR000843">
    <property type="entry name" value="HTH_LacI"/>
</dbReference>
<keyword evidence="6" id="KW-1185">Reference proteome</keyword>
<evidence type="ECO:0000256" key="2">
    <source>
        <dbReference type="ARBA" id="ARBA00023125"/>
    </source>
</evidence>
<gene>
    <name evidence="5" type="ORF">ISU02_02530</name>
</gene>
<keyword evidence="1" id="KW-0805">Transcription regulation</keyword>
<organism evidence="5 6">
    <name type="scientific">Fusibacter ferrireducens</name>
    <dbReference type="NCBI Taxonomy" id="2785058"/>
    <lineage>
        <taxon>Bacteria</taxon>
        <taxon>Bacillati</taxon>
        <taxon>Bacillota</taxon>
        <taxon>Clostridia</taxon>
        <taxon>Eubacteriales</taxon>
        <taxon>Eubacteriales Family XII. Incertae Sedis</taxon>
        <taxon>Fusibacter</taxon>
    </lineage>
</organism>
<sequence length="327" mass="36481">MTVSNVINKRSSKVSADTVTKIEKAIEELGYVPDYSARSLVSKKSKMIGVIIPQTETHKQFLLENPFYSEIVSGIESKLREKNYYMMLTGVDKDSNYLDVLINWNLDAAIILGIYQEGFYEQLKKINIPVLLIDSYINDGFFYNLGIDDLYGGYIATKYLIEKGHQDIAIITGHLKKEGVAEKRFLGYKKALDEAGIPFNINYVYADSVSYECGITAGQKIIEECQAVTAVFATADLIAAGAIASFHAADIKVPDDISIIGFDNLSISKMTYPLLTTVDQKIFEKGMKAANILMDTLKSSNSKIEKSVILDIEIIERNSVKNMKSKR</sequence>
<dbReference type="CDD" id="cd06267">
    <property type="entry name" value="PBP1_LacI_sugar_binding-like"/>
    <property type="match status" value="1"/>
</dbReference>
<dbReference type="EMBL" id="JADKNH010000001">
    <property type="protein sequence ID" value="MBF4691973.1"/>
    <property type="molecule type" value="Genomic_DNA"/>
</dbReference>
<reference evidence="5 6" key="1">
    <citation type="submission" date="2020-11" db="EMBL/GenBank/DDBJ databases">
        <title>Fusibacter basophilias sp. nov.</title>
        <authorList>
            <person name="Qiu D."/>
        </authorList>
    </citation>
    <scope>NUCLEOTIDE SEQUENCE [LARGE SCALE GENOMIC DNA]</scope>
    <source>
        <strain evidence="5 6">Q10-2</strain>
    </source>
</reference>
<dbReference type="PROSITE" id="PS50932">
    <property type="entry name" value="HTH_LACI_2"/>
    <property type="match status" value="1"/>
</dbReference>
<dbReference type="PANTHER" id="PTHR30146">
    <property type="entry name" value="LACI-RELATED TRANSCRIPTIONAL REPRESSOR"/>
    <property type="match status" value="1"/>
</dbReference>
<evidence type="ECO:0000259" key="4">
    <source>
        <dbReference type="PROSITE" id="PS50932"/>
    </source>
</evidence>
<dbReference type="PANTHER" id="PTHR30146:SF24">
    <property type="entry name" value="XYLOSE OPERON REGULATORY PROTEIN"/>
    <property type="match status" value="1"/>
</dbReference>
<feature type="domain" description="HTH lacI-type" evidence="4">
    <location>
        <begin position="1"/>
        <end position="42"/>
    </location>
</feature>
<keyword evidence="2 5" id="KW-0238">DNA-binding</keyword>
<dbReference type="SMART" id="SM00354">
    <property type="entry name" value="HTH_LACI"/>
    <property type="match status" value="1"/>
</dbReference>
<dbReference type="InterPro" id="IPR010982">
    <property type="entry name" value="Lambda_DNA-bd_dom_sf"/>
</dbReference>
<evidence type="ECO:0000256" key="1">
    <source>
        <dbReference type="ARBA" id="ARBA00023015"/>
    </source>
</evidence>
<evidence type="ECO:0000313" key="6">
    <source>
        <dbReference type="Proteomes" id="UP000614200"/>
    </source>
</evidence>
<dbReference type="Pfam" id="PF13377">
    <property type="entry name" value="Peripla_BP_3"/>
    <property type="match status" value="1"/>
</dbReference>
<dbReference type="Gene3D" id="1.10.260.40">
    <property type="entry name" value="lambda repressor-like DNA-binding domains"/>
    <property type="match status" value="1"/>
</dbReference>
<dbReference type="Pfam" id="PF00356">
    <property type="entry name" value="LacI"/>
    <property type="match status" value="1"/>
</dbReference>
<comment type="caution">
    <text evidence="5">The sequence shown here is derived from an EMBL/GenBank/DDBJ whole genome shotgun (WGS) entry which is preliminary data.</text>
</comment>
<dbReference type="Proteomes" id="UP000614200">
    <property type="component" value="Unassembled WGS sequence"/>
</dbReference>
<proteinExistence type="predicted"/>
<dbReference type="InterPro" id="IPR028082">
    <property type="entry name" value="Peripla_BP_I"/>
</dbReference>
<dbReference type="SUPFAM" id="SSF53822">
    <property type="entry name" value="Periplasmic binding protein-like I"/>
    <property type="match status" value="1"/>
</dbReference>
<dbReference type="SUPFAM" id="SSF47413">
    <property type="entry name" value="lambda repressor-like DNA-binding domains"/>
    <property type="match status" value="1"/>
</dbReference>
<evidence type="ECO:0000313" key="5">
    <source>
        <dbReference type="EMBL" id="MBF4691973.1"/>
    </source>
</evidence>
<dbReference type="Gene3D" id="3.40.50.2300">
    <property type="match status" value="2"/>
</dbReference>
<evidence type="ECO:0000256" key="3">
    <source>
        <dbReference type="ARBA" id="ARBA00023163"/>
    </source>
</evidence>
<dbReference type="CDD" id="cd01392">
    <property type="entry name" value="HTH_LacI"/>
    <property type="match status" value="1"/>
</dbReference>
<accession>A0ABR9ZNC3</accession>
<protein>
    <submittedName>
        <fullName evidence="5">LacI family DNA-binding transcriptional regulator</fullName>
    </submittedName>
</protein>
<name>A0ABR9ZNC3_9FIRM</name>
<keyword evidence="3" id="KW-0804">Transcription</keyword>
<dbReference type="GO" id="GO:0003677">
    <property type="term" value="F:DNA binding"/>
    <property type="evidence" value="ECO:0007669"/>
    <property type="project" value="UniProtKB-KW"/>
</dbReference>
<dbReference type="InterPro" id="IPR046335">
    <property type="entry name" value="LacI/GalR-like_sensor"/>
</dbReference>